<dbReference type="PANTHER" id="PTHR37512">
    <property type="entry name" value="TRIFUNCTIONAL NAD BIOSYNTHESIS/REGULATOR PROTEIN NADR"/>
    <property type="match status" value="1"/>
</dbReference>
<dbReference type="Proteomes" id="UP001596542">
    <property type="component" value="Unassembled WGS sequence"/>
</dbReference>
<keyword evidence="3" id="KW-1185">Reference proteome</keyword>
<dbReference type="InterPro" id="IPR027417">
    <property type="entry name" value="P-loop_NTPase"/>
</dbReference>
<dbReference type="InterPro" id="IPR052735">
    <property type="entry name" value="NAD_biosynth-regulator"/>
</dbReference>
<dbReference type="InterPro" id="IPR038727">
    <property type="entry name" value="NadR/Ttd14_AAA_dom"/>
</dbReference>
<proteinExistence type="predicted"/>
<evidence type="ECO:0000313" key="2">
    <source>
        <dbReference type="EMBL" id="MFC7288729.1"/>
    </source>
</evidence>
<dbReference type="RefSeq" id="WP_382272144.1">
    <property type="nucleotide sequence ID" value="NZ_JBHTBU010000002.1"/>
</dbReference>
<dbReference type="EMBL" id="JBHTBU010000002">
    <property type="protein sequence ID" value="MFC7288729.1"/>
    <property type="molecule type" value="Genomic_DNA"/>
</dbReference>
<organism evidence="2 3">
    <name type="scientific">Herminiimonas glaciei</name>
    <dbReference type="NCBI Taxonomy" id="523788"/>
    <lineage>
        <taxon>Bacteria</taxon>
        <taxon>Pseudomonadati</taxon>
        <taxon>Pseudomonadota</taxon>
        <taxon>Betaproteobacteria</taxon>
        <taxon>Burkholderiales</taxon>
        <taxon>Oxalobacteraceae</taxon>
        <taxon>Herminiimonas</taxon>
    </lineage>
</organism>
<reference evidence="3" key="1">
    <citation type="journal article" date="2019" name="Int. J. Syst. Evol. Microbiol.">
        <title>The Global Catalogue of Microorganisms (GCM) 10K type strain sequencing project: providing services to taxonomists for standard genome sequencing and annotation.</title>
        <authorList>
            <consortium name="The Broad Institute Genomics Platform"/>
            <consortium name="The Broad Institute Genome Sequencing Center for Infectious Disease"/>
            <person name="Wu L."/>
            <person name="Ma J."/>
        </authorList>
    </citation>
    <scope>NUCLEOTIDE SEQUENCE [LARGE SCALE GENOMIC DNA]</scope>
    <source>
        <strain evidence="3">KACC 12508</strain>
    </source>
</reference>
<name>A0ABW2ICM3_9BURK</name>
<sequence length="176" mass="19651">MHSAPLRIALLGAESTGKSTLAAALAAHYQTVWVPEYLREFVETRQRTPQAHEQILIAHTQIARENIAAAQAHRFLFCDTTPLMTALYSQYYFGEVEPALSQLALTHRYDFTIVAEPSNPWVADGLQRESDSVRQEIHRLLLQALDAAAIPYLLVSGDTGQRVQQVSAYLSTQDTE</sequence>
<dbReference type="PANTHER" id="PTHR37512:SF1">
    <property type="entry name" value="NADR_TTD14 AAA DOMAIN-CONTAINING PROTEIN"/>
    <property type="match status" value="1"/>
</dbReference>
<dbReference type="Gene3D" id="3.40.50.300">
    <property type="entry name" value="P-loop containing nucleotide triphosphate hydrolases"/>
    <property type="match status" value="1"/>
</dbReference>
<accession>A0ABW2ICM3</accession>
<dbReference type="SUPFAM" id="SSF52540">
    <property type="entry name" value="P-loop containing nucleoside triphosphate hydrolases"/>
    <property type="match status" value="1"/>
</dbReference>
<gene>
    <name evidence="2" type="ORF">ACFQPC_11825</name>
</gene>
<protein>
    <submittedName>
        <fullName evidence="2">AAA family ATPase</fullName>
    </submittedName>
</protein>
<comment type="caution">
    <text evidence="2">The sequence shown here is derived from an EMBL/GenBank/DDBJ whole genome shotgun (WGS) entry which is preliminary data.</text>
</comment>
<feature type="domain" description="NadR/Ttd14 AAA" evidence="1">
    <location>
        <begin position="7"/>
        <end position="162"/>
    </location>
</feature>
<dbReference type="Pfam" id="PF13521">
    <property type="entry name" value="AAA_28"/>
    <property type="match status" value="1"/>
</dbReference>
<evidence type="ECO:0000259" key="1">
    <source>
        <dbReference type="Pfam" id="PF13521"/>
    </source>
</evidence>
<evidence type="ECO:0000313" key="3">
    <source>
        <dbReference type="Proteomes" id="UP001596542"/>
    </source>
</evidence>